<keyword evidence="4" id="KW-0479">Metal-binding</keyword>
<protein>
    <submittedName>
        <fullName evidence="15">G2/M phase-specific E3 ubiquitin-protein ligase-like</fullName>
    </submittedName>
</protein>
<sequence length="757" mass="87119">MAGKKGRKVEISATLVTEDIIPCAICGREVDDEVLYGKIYAIGDIQCHYFCVLLSCCLVQKGRETDGLFGFLYRDILAEIERAKKHKCSYCSRGGATLGCSVSQCRKQFHLPCGREKNAVSLFYGNYKSYCQQHVPKQKVHDNVMESIKQRRKNKIKSKKGGADVFEHEESSSESEFVCLICYEEVEPYPGVQTFWPPCCARDAWFHRRCLQRMALTAGMHYLKCPLCNDKERFHEAVISQGYYIPDQDAAWELERNAYAEIYERNLRCDAEVCECPQGRDHDSNEGEWDLQPCLLCGWSGRHARCGPAPPVCASCRPAAPADLTRLTAQLRHVMLAEESRNRSETRRRPVMPSRMSLRRTKTDPKNVPSTSNAENKQEVTRQDLNLKPPRKPQYCLIKPTVLKNIEQNLLSPIKLLEKGVQEKINSEEIDNVIIDEKILEEVREKFRKPKPLCVKRKIVDEILQGLFDTVLKESKQKEIIKKWCSPKKREIKEETEPEDIISEDTAVARNPSTPVKVEIQNESSNDSSSTFQLPPEFVADDSDHFSPQKLKKLDIQNNSSLEIFENNEIINIDVKKMDTQCDRSEVVDLKTPVKVKKCAFKFSPLDKETLSDENVGMDVESFKNCYLNEVDRHFVNNVLGEHGKKKSRKRKLNSKVRIDKKKKSDHKELNKSKVYCKNGRQKMKIRFKTRIKLKVCESKDKDLKQYVLSNVNNVVVRPQKEVGPIKRKYNKQEKSSDNLVQTSIQKFFAVKNCKTK</sequence>
<comment type="pathway">
    <text evidence="2">Protein modification; protein ubiquitination.</text>
</comment>
<dbReference type="GeneID" id="114246621"/>
<name>A0A6J2JYR1_BOMMA</name>
<dbReference type="SMART" id="SM00249">
    <property type="entry name" value="PHD"/>
    <property type="match status" value="1"/>
</dbReference>
<keyword evidence="7" id="KW-0862">Zinc</keyword>
<dbReference type="KEGG" id="bman:114246621"/>
<feature type="domain" description="RING-CH-type" evidence="12">
    <location>
        <begin position="171"/>
        <end position="235"/>
    </location>
</feature>
<feature type="domain" description="PHD-type" evidence="13">
    <location>
        <begin position="21"/>
        <end position="135"/>
    </location>
</feature>
<dbReference type="Gene3D" id="3.30.40.10">
    <property type="entry name" value="Zinc/RING finger domain, C3HC4 (zinc finger)"/>
    <property type="match status" value="2"/>
</dbReference>
<keyword evidence="14" id="KW-1185">Reference proteome</keyword>
<dbReference type="InterPro" id="IPR011016">
    <property type="entry name" value="Znf_RING-CH"/>
</dbReference>
<dbReference type="GO" id="GO:0005634">
    <property type="term" value="C:nucleus"/>
    <property type="evidence" value="ECO:0007669"/>
    <property type="project" value="TreeGrafter"/>
</dbReference>
<dbReference type="GO" id="GO:0008270">
    <property type="term" value="F:zinc ion binding"/>
    <property type="evidence" value="ECO:0007669"/>
    <property type="project" value="UniProtKB-KW"/>
</dbReference>
<dbReference type="InterPro" id="IPR034732">
    <property type="entry name" value="EPHD"/>
</dbReference>
<evidence type="ECO:0000256" key="2">
    <source>
        <dbReference type="ARBA" id="ARBA00004906"/>
    </source>
</evidence>
<evidence type="ECO:0000259" key="13">
    <source>
        <dbReference type="PROSITE" id="PS51805"/>
    </source>
</evidence>
<dbReference type="PROSITE" id="PS51805">
    <property type="entry name" value="EPHD"/>
    <property type="match status" value="1"/>
</dbReference>
<evidence type="ECO:0000259" key="12">
    <source>
        <dbReference type="PROSITE" id="PS51292"/>
    </source>
</evidence>
<keyword evidence="3" id="KW-0808">Transferase</keyword>
<feature type="region of interest" description="Disordered" evidence="10">
    <location>
        <begin position="337"/>
        <end position="385"/>
    </location>
</feature>
<evidence type="ECO:0000256" key="8">
    <source>
        <dbReference type="ARBA" id="ARBA00023242"/>
    </source>
</evidence>
<dbReference type="InterPro" id="IPR051188">
    <property type="entry name" value="PHD-type_Zinc_Finger"/>
</dbReference>
<keyword evidence="6" id="KW-0833">Ubl conjugation pathway</keyword>
<feature type="compositionally biased region" description="Basic and acidic residues" evidence="10">
    <location>
        <begin position="337"/>
        <end position="348"/>
    </location>
</feature>
<evidence type="ECO:0000256" key="7">
    <source>
        <dbReference type="ARBA" id="ARBA00022833"/>
    </source>
</evidence>
<dbReference type="InterPro" id="IPR042013">
    <property type="entry name" value="PHF7/G2E3_ePHD"/>
</dbReference>
<evidence type="ECO:0000313" key="14">
    <source>
        <dbReference type="Proteomes" id="UP000504629"/>
    </source>
</evidence>
<organism evidence="14 15">
    <name type="scientific">Bombyx mandarina</name>
    <name type="common">Wild silk moth</name>
    <name type="synonym">Wild silkworm</name>
    <dbReference type="NCBI Taxonomy" id="7092"/>
    <lineage>
        <taxon>Eukaryota</taxon>
        <taxon>Metazoa</taxon>
        <taxon>Ecdysozoa</taxon>
        <taxon>Arthropoda</taxon>
        <taxon>Hexapoda</taxon>
        <taxon>Insecta</taxon>
        <taxon>Pterygota</taxon>
        <taxon>Neoptera</taxon>
        <taxon>Endopterygota</taxon>
        <taxon>Lepidoptera</taxon>
        <taxon>Glossata</taxon>
        <taxon>Ditrysia</taxon>
        <taxon>Bombycoidea</taxon>
        <taxon>Bombycidae</taxon>
        <taxon>Bombycinae</taxon>
        <taxon>Bombyx</taxon>
    </lineage>
</organism>
<evidence type="ECO:0000313" key="15">
    <source>
        <dbReference type="RefSeq" id="XP_028035041.1"/>
    </source>
</evidence>
<evidence type="ECO:0000256" key="10">
    <source>
        <dbReference type="SAM" id="MobiDB-lite"/>
    </source>
</evidence>
<dbReference type="OrthoDB" id="512616at2759"/>
<accession>A0A6J2JYR1</accession>
<dbReference type="InterPro" id="IPR011011">
    <property type="entry name" value="Znf_FYVE_PHD"/>
</dbReference>
<dbReference type="PANTHER" id="PTHR12420">
    <property type="entry name" value="PHD FINGER PROTEIN"/>
    <property type="match status" value="1"/>
</dbReference>
<dbReference type="Pfam" id="PF26054">
    <property type="entry name" value="PHD_G2E3"/>
    <property type="match status" value="1"/>
</dbReference>
<keyword evidence="8" id="KW-0539">Nucleus</keyword>
<dbReference type="AlphaFoldDB" id="A0A6J2JYR1"/>
<reference evidence="15" key="1">
    <citation type="submission" date="2025-08" db="UniProtKB">
        <authorList>
            <consortium name="RefSeq"/>
        </authorList>
    </citation>
    <scope>IDENTIFICATION</scope>
    <source>
        <tissue evidence="15">Silk gland</tissue>
    </source>
</reference>
<evidence type="ECO:0000256" key="1">
    <source>
        <dbReference type="ARBA" id="ARBA00004123"/>
    </source>
</evidence>
<dbReference type="InterPro" id="IPR001841">
    <property type="entry name" value="Znf_RING"/>
</dbReference>
<gene>
    <name evidence="15" type="primary">LOC114246621</name>
</gene>
<evidence type="ECO:0000259" key="11">
    <source>
        <dbReference type="PROSITE" id="PS50089"/>
    </source>
</evidence>
<evidence type="ECO:0000256" key="9">
    <source>
        <dbReference type="PROSITE-ProRule" id="PRU00175"/>
    </source>
</evidence>
<dbReference type="InterPro" id="IPR001965">
    <property type="entry name" value="Znf_PHD"/>
</dbReference>
<dbReference type="SUPFAM" id="SSF57903">
    <property type="entry name" value="FYVE/PHD zinc finger"/>
    <property type="match status" value="1"/>
</dbReference>
<dbReference type="PROSITE" id="PS50089">
    <property type="entry name" value="ZF_RING_2"/>
    <property type="match status" value="1"/>
</dbReference>
<dbReference type="PROSITE" id="PS51292">
    <property type="entry name" value="ZF_RING_CH"/>
    <property type="match status" value="1"/>
</dbReference>
<keyword evidence="5 9" id="KW-0863">Zinc-finger</keyword>
<evidence type="ECO:0000256" key="4">
    <source>
        <dbReference type="ARBA" id="ARBA00022723"/>
    </source>
</evidence>
<evidence type="ECO:0000256" key="3">
    <source>
        <dbReference type="ARBA" id="ARBA00022679"/>
    </source>
</evidence>
<dbReference type="Pfam" id="PF13771">
    <property type="entry name" value="zf-HC5HC2H"/>
    <property type="match status" value="1"/>
</dbReference>
<dbReference type="InterPro" id="IPR013083">
    <property type="entry name" value="Znf_RING/FYVE/PHD"/>
</dbReference>
<comment type="subcellular location">
    <subcellularLocation>
        <location evidence="1">Nucleus</location>
    </subcellularLocation>
</comment>
<dbReference type="RefSeq" id="XP_028035041.1">
    <property type="nucleotide sequence ID" value="XM_028179240.1"/>
</dbReference>
<dbReference type="InterPro" id="IPR059102">
    <property type="entry name" value="PHD_PHF7/G2E3-like"/>
</dbReference>
<proteinExistence type="predicted"/>
<feature type="compositionally biased region" description="Basic residues" evidence="10">
    <location>
        <begin position="644"/>
        <end position="665"/>
    </location>
</feature>
<feature type="region of interest" description="Disordered" evidence="10">
    <location>
        <begin position="642"/>
        <end position="667"/>
    </location>
</feature>
<dbReference type="Proteomes" id="UP000504629">
    <property type="component" value="Unplaced"/>
</dbReference>
<evidence type="ECO:0000256" key="5">
    <source>
        <dbReference type="ARBA" id="ARBA00022771"/>
    </source>
</evidence>
<feature type="domain" description="RING-type" evidence="11">
    <location>
        <begin position="179"/>
        <end position="229"/>
    </location>
</feature>
<dbReference type="PANTHER" id="PTHR12420:SF42">
    <property type="entry name" value="G2_M PHASE-SPECIFIC E3 UBIQUITIN-PROTEIN LIGASE"/>
    <property type="match status" value="1"/>
</dbReference>
<evidence type="ECO:0000256" key="6">
    <source>
        <dbReference type="ARBA" id="ARBA00022786"/>
    </source>
</evidence>
<dbReference type="CDD" id="cd15669">
    <property type="entry name" value="ePHD_PHF7_G2E3_like"/>
    <property type="match status" value="1"/>
</dbReference>